<dbReference type="EMBL" id="JAZBJM010000012">
    <property type="protein sequence ID" value="MEM0519392.1"/>
    <property type="molecule type" value="Genomic_DNA"/>
</dbReference>
<name>A0AB35YVQ1_9FLAO</name>
<gene>
    <name evidence="3" type="ORF">VZD24_13185</name>
    <name evidence="2" type="ORF">VZD85_13600</name>
</gene>
<sequence length="151" mass="17534">MNTSFKIWKKNREQLLAYFNKYSLEQLNKIPSGFSNNLIWNIGHVIVVQQALVYKGSGLEGYVSEELFKLYMPGTKPTGNTSQQEVDDLKGLLMLLLEKTEADFRNGKFVTYNERKVGEGFILSSFEDAHQFNNYHEGMHFGYMMNIRKFV</sequence>
<comment type="caution">
    <text evidence="2">The sequence shown here is derived from an EMBL/GenBank/DDBJ whole genome shotgun (WGS) entry which is preliminary data.</text>
</comment>
<evidence type="ECO:0000313" key="2">
    <source>
        <dbReference type="EMBL" id="MEM0519392.1"/>
    </source>
</evidence>
<dbReference type="Gene3D" id="1.20.120.450">
    <property type="entry name" value="dinb family like domain"/>
    <property type="match status" value="1"/>
</dbReference>
<dbReference type="Pfam" id="PF12867">
    <property type="entry name" value="DinB_2"/>
    <property type="match status" value="1"/>
</dbReference>
<evidence type="ECO:0000259" key="1">
    <source>
        <dbReference type="Pfam" id="PF12867"/>
    </source>
</evidence>
<reference evidence="2 5" key="1">
    <citation type="submission" date="2024-01" db="EMBL/GenBank/DDBJ databases">
        <title>Aequorivita flavus sp. nov., isolated from deep-sea sediment.</title>
        <authorList>
            <person name="Chen X."/>
        </authorList>
    </citation>
    <scope>NUCLEOTIDE SEQUENCE</scope>
    <source>
        <strain evidence="2">MCCC 1A16923</strain>
        <strain evidence="3 5">MCCC 1A16935</strain>
    </source>
</reference>
<dbReference type="SUPFAM" id="SSF109854">
    <property type="entry name" value="DinB/YfiT-like putative metalloenzymes"/>
    <property type="match status" value="1"/>
</dbReference>
<dbReference type="InterPro" id="IPR024775">
    <property type="entry name" value="DinB-like"/>
</dbReference>
<dbReference type="RefSeq" id="WP_342687886.1">
    <property type="nucleotide sequence ID" value="NZ_JAZBJM010000012.1"/>
</dbReference>
<feature type="domain" description="DinB-like" evidence="1">
    <location>
        <begin position="9"/>
        <end position="144"/>
    </location>
</feature>
<organism evidence="2 4">
    <name type="scientific">Aequorivita flava</name>
    <dbReference type="NCBI Taxonomy" id="3114371"/>
    <lineage>
        <taxon>Bacteria</taxon>
        <taxon>Pseudomonadati</taxon>
        <taxon>Bacteroidota</taxon>
        <taxon>Flavobacteriia</taxon>
        <taxon>Flavobacteriales</taxon>
        <taxon>Flavobacteriaceae</taxon>
        <taxon>Aequorivita</taxon>
    </lineage>
</organism>
<protein>
    <submittedName>
        <fullName evidence="2">DinB family protein</fullName>
    </submittedName>
</protein>
<evidence type="ECO:0000313" key="5">
    <source>
        <dbReference type="Proteomes" id="UP001390963"/>
    </source>
</evidence>
<dbReference type="Proteomes" id="UP001390963">
    <property type="component" value="Unassembled WGS sequence"/>
</dbReference>
<proteinExistence type="predicted"/>
<evidence type="ECO:0000313" key="4">
    <source>
        <dbReference type="Proteomes" id="UP001388259"/>
    </source>
</evidence>
<dbReference type="EMBL" id="JBANCF010000013">
    <property type="protein sequence ID" value="MEM0574473.1"/>
    <property type="molecule type" value="Genomic_DNA"/>
</dbReference>
<evidence type="ECO:0000313" key="3">
    <source>
        <dbReference type="EMBL" id="MEM0574473.1"/>
    </source>
</evidence>
<dbReference type="Proteomes" id="UP001388259">
    <property type="component" value="Unassembled WGS sequence"/>
</dbReference>
<keyword evidence="5" id="KW-1185">Reference proteome</keyword>
<dbReference type="AlphaFoldDB" id="A0AB35YVQ1"/>
<dbReference type="InterPro" id="IPR034660">
    <property type="entry name" value="DinB/YfiT-like"/>
</dbReference>
<accession>A0AB35YVQ1</accession>